<keyword evidence="1" id="KW-0472">Membrane</keyword>
<dbReference type="EMBL" id="JASGBP010000001">
    <property type="protein sequence ID" value="MDI9256623.1"/>
    <property type="molecule type" value="Genomic_DNA"/>
</dbReference>
<protein>
    <submittedName>
        <fullName evidence="3">DUF418 domain-containing protein</fullName>
    </submittedName>
</protein>
<keyword evidence="1" id="KW-0812">Transmembrane</keyword>
<feature type="transmembrane region" description="Helical" evidence="1">
    <location>
        <begin position="257"/>
        <end position="275"/>
    </location>
</feature>
<dbReference type="Pfam" id="PF04235">
    <property type="entry name" value="DUF418"/>
    <property type="match status" value="1"/>
</dbReference>
<dbReference type="Proteomes" id="UP001230035">
    <property type="component" value="Unassembled WGS sequence"/>
</dbReference>
<evidence type="ECO:0000313" key="3">
    <source>
        <dbReference type="EMBL" id="MDI9256623.1"/>
    </source>
</evidence>
<feature type="transmembrane region" description="Helical" evidence="1">
    <location>
        <begin position="20"/>
        <end position="39"/>
    </location>
</feature>
<gene>
    <name evidence="3" type="ORF">QHT84_04255</name>
</gene>
<dbReference type="InterPro" id="IPR052529">
    <property type="entry name" value="Bact_Transport_Assoc"/>
</dbReference>
<keyword evidence="4" id="KW-1185">Reference proteome</keyword>
<sequence>MNQPVAAGSRSPILDILRGIALFGVFISNLGVFSGYVFLTFKQKNDLPTAEANRIYDFIHFAFIDGKFYSIFSLLFGIGFAVFLTKSKGILIFYKRLIILIGIGLAHAFLLWEGDILLLYALLGLLLPLFAKLSNKSILVIAVCLILSPILLDATRELSHGKFAPEMYFYKRGGEVDKKMGIASNTDFIVLVQKADYSQIKDLLVSGFYYRWGGLFESNRFPKVLALFLIGMMIGRNRWYEHLNEKKSFLIRFRKQMFLLGFPTTLLFGYINVFVKDVPQVLEAATYALSVIPMAFVYVCSIVLLYMRNANTFTFFGFVGKMTLTNYILQSSSAYLFFYGTGLALFGKTGSVFFPLIAISFYALQAFLSRLWLRYFEFGPLEWIWRQLTYGKWIRLTKVH</sequence>
<keyword evidence="1" id="KW-1133">Transmembrane helix</keyword>
<evidence type="ECO:0000256" key="1">
    <source>
        <dbReference type="SAM" id="Phobius"/>
    </source>
</evidence>
<evidence type="ECO:0000313" key="4">
    <source>
        <dbReference type="Proteomes" id="UP001230035"/>
    </source>
</evidence>
<feature type="domain" description="DUF418" evidence="2">
    <location>
        <begin position="235"/>
        <end position="392"/>
    </location>
</feature>
<dbReference type="RefSeq" id="WP_283238292.1">
    <property type="nucleotide sequence ID" value="NZ_JASGBP010000001.1"/>
</dbReference>
<name>A0ABT6XNL9_9FLAO</name>
<feature type="transmembrane region" description="Helical" evidence="1">
    <location>
        <begin position="91"/>
        <end position="110"/>
    </location>
</feature>
<feature type="transmembrane region" description="Helical" evidence="1">
    <location>
        <begin position="116"/>
        <end position="131"/>
    </location>
</feature>
<feature type="transmembrane region" description="Helical" evidence="1">
    <location>
        <begin position="59"/>
        <end position="84"/>
    </location>
</feature>
<feature type="transmembrane region" description="Helical" evidence="1">
    <location>
        <begin position="287"/>
        <end position="306"/>
    </location>
</feature>
<feature type="transmembrane region" description="Helical" evidence="1">
    <location>
        <begin position="327"/>
        <end position="346"/>
    </location>
</feature>
<proteinExistence type="predicted"/>
<reference evidence="3 4" key="1">
    <citation type="submission" date="2023-05" db="EMBL/GenBank/DDBJ databases">
        <title>Flavobacterium sedimenti sp. nov., isolated from the sediment.</title>
        <authorList>
            <person name="Wu N."/>
        </authorList>
    </citation>
    <scope>NUCLEOTIDE SEQUENCE [LARGE SCALE GENOMIC DNA]</scope>
    <source>
        <strain evidence="3 4">YZ-48</strain>
    </source>
</reference>
<feature type="transmembrane region" description="Helical" evidence="1">
    <location>
        <begin position="352"/>
        <end position="373"/>
    </location>
</feature>
<dbReference type="InterPro" id="IPR007349">
    <property type="entry name" value="DUF418"/>
</dbReference>
<comment type="caution">
    <text evidence="3">The sequence shown here is derived from an EMBL/GenBank/DDBJ whole genome shotgun (WGS) entry which is preliminary data.</text>
</comment>
<dbReference type="PANTHER" id="PTHR30590:SF2">
    <property type="entry name" value="INNER MEMBRANE PROTEIN"/>
    <property type="match status" value="1"/>
</dbReference>
<accession>A0ABT6XNL9</accession>
<organism evidence="3 4">
    <name type="scientific">Flavobacterium sedimenticola</name>
    <dbReference type="NCBI Taxonomy" id="3043286"/>
    <lineage>
        <taxon>Bacteria</taxon>
        <taxon>Pseudomonadati</taxon>
        <taxon>Bacteroidota</taxon>
        <taxon>Flavobacteriia</taxon>
        <taxon>Flavobacteriales</taxon>
        <taxon>Flavobacteriaceae</taxon>
        <taxon>Flavobacterium</taxon>
    </lineage>
</organism>
<evidence type="ECO:0000259" key="2">
    <source>
        <dbReference type="Pfam" id="PF04235"/>
    </source>
</evidence>
<dbReference type="PANTHER" id="PTHR30590">
    <property type="entry name" value="INNER MEMBRANE PROTEIN"/>
    <property type="match status" value="1"/>
</dbReference>